<comment type="subunit">
    <text evidence="7">Part of the 30S ribosomal subunit. Contacts protein S5. The interaction surface between S4 and S5 is involved in control of translational fidelity.</text>
</comment>
<evidence type="ECO:0000313" key="10">
    <source>
        <dbReference type="EMBL" id="KKR34636.1"/>
    </source>
</evidence>
<evidence type="ECO:0000256" key="6">
    <source>
        <dbReference type="ARBA" id="ARBA00035254"/>
    </source>
</evidence>
<dbReference type="GO" id="GO:0019843">
    <property type="term" value="F:rRNA binding"/>
    <property type="evidence" value="ECO:0007669"/>
    <property type="project" value="UniProtKB-UniRule"/>
</dbReference>
<dbReference type="GO" id="GO:0006412">
    <property type="term" value="P:translation"/>
    <property type="evidence" value="ECO:0007669"/>
    <property type="project" value="UniProtKB-UniRule"/>
</dbReference>
<dbReference type="GO" id="GO:0042274">
    <property type="term" value="P:ribosomal small subunit biogenesis"/>
    <property type="evidence" value="ECO:0007669"/>
    <property type="project" value="TreeGrafter"/>
</dbReference>
<keyword evidence="3 7" id="KW-0694">RNA-binding</keyword>
<organism evidence="10 11">
    <name type="scientific">Candidatus Magasanikbacteria bacterium GW2011_GWA2_40_10</name>
    <dbReference type="NCBI Taxonomy" id="1619037"/>
    <lineage>
        <taxon>Bacteria</taxon>
        <taxon>Candidatus Magasanikiibacteriota</taxon>
    </lineage>
</organism>
<dbReference type="SUPFAM" id="SSF55174">
    <property type="entry name" value="Alpha-L RNA-binding motif"/>
    <property type="match status" value="1"/>
</dbReference>
<dbReference type="HAMAP" id="MF_01306_B">
    <property type="entry name" value="Ribosomal_uS4_B"/>
    <property type="match status" value="1"/>
</dbReference>
<dbReference type="PANTHER" id="PTHR11831:SF4">
    <property type="entry name" value="SMALL RIBOSOMAL SUBUNIT PROTEIN US4M"/>
    <property type="match status" value="1"/>
</dbReference>
<dbReference type="GO" id="GO:0003735">
    <property type="term" value="F:structural constituent of ribosome"/>
    <property type="evidence" value="ECO:0007669"/>
    <property type="project" value="InterPro"/>
</dbReference>
<dbReference type="PATRIC" id="fig|1619037.3.peg.250"/>
<dbReference type="AlphaFoldDB" id="A0A0G0QBE8"/>
<evidence type="ECO:0000256" key="4">
    <source>
        <dbReference type="ARBA" id="ARBA00022980"/>
    </source>
</evidence>
<dbReference type="SMART" id="SM01390">
    <property type="entry name" value="Ribosomal_S4"/>
    <property type="match status" value="1"/>
</dbReference>
<dbReference type="EMBL" id="LBXR01000010">
    <property type="protein sequence ID" value="KKR34636.1"/>
    <property type="molecule type" value="Genomic_DNA"/>
</dbReference>
<evidence type="ECO:0000256" key="2">
    <source>
        <dbReference type="ARBA" id="ARBA00022730"/>
    </source>
</evidence>
<gene>
    <name evidence="7" type="primary">rpsD</name>
    <name evidence="10" type="ORF">UT67_C0010G0008</name>
</gene>
<evidence type="ECO:0000256" key="7">
    <source>
        <dbReference type="HAMAP-Rule" id="MF_01306"/>
    </source>
</evidence>
<comment type="function">
    <text evidence="7">With S5 and S12 plays an important role in translational accuracy.</text>
</comment>
<name>A0A0G0QBE8_9BACT</name>
<dbReference type="FunFam" id="3.10.290.10:FF:000001">
    <property type="entry name" value="30S ribosomal protein S4"/>
    <property type="match status" value="1"/>
</dbReference>
<feature type="domain" description="Small ribosomal subunit protein uS4 N-terminal" evidence="9">
    <location>
        <begin position="3"/>
        <end position="93"/>
    </location>
</feature>
<dbReference type="Proteomes" id="UP000034855">
    <property type="component" value="Unassembled WGS sequence"/>
</dbReference>
<dbReference type="InterPro" id="IPR036986">
    <property type="entry name" value="S4_RNA-bd_sf"/>
</dbReference>
<comment type="function">
    <text evidence="7">One of the primary rRNA binding proteins, it binds directly to 16S rRNA where it nucleates assembly of the body of the 30S subunit.</text>
</comment>
<keyword evidence="4 7" id="KW-0689">Ribosomal protein</keyword>
<feature type="domain" description="RNA-binding S4" evidence="8">
    <location>
        <begin position="94"/>
        <end position="157"/>
    </location>
</feature>
<dbReference type="PROSITE" id="PS50889">
    <property type="entry name" value="S4"/>
    <property type="match status" value="1"/>
</dbReference>
<dbReference type="GO" id="GO:0015935">
    <property type="term" value="C:small ribosomal subunit"/>
    <property type="evidence" value="ECO:0007669"/>
    <property type="project" value="InterPro"/>
</dbReference>
<proteinExistence type="inferred from homology"/>
<dbReference type="STRING" id="1619037.UT67_C0010G0008"/>
<evidence type="ECO:0000256" key="1">
    <source>
        <dbReference type="ARBA" id="ARBA00007465"/>
    </source>
</evidence>
<comment type="similarity">
    <text evidence="1 7">Belongs to the universal ribosomal protein uS4 family.</text>
</comment>
<comment type="caution">
    <text evidence="10">The sequence shown here is derived from an EMBL/GenBank/DDBJ whole genome shotgun (WGS) entry which is preliminary data.</text>
</comment>
<protein>
    <recommendedName>
        <fullName evidence="6 7">Small ribosomal subunit protein uS4</fullName>
    </recommendedName>
</protein>
<dbReference type="CDD" id="cd00165">
    <property type="entry name" value="S4"/>
    <property type="match status" value="1"/>
</dbReference>
<dbReference type="NCBIfam" id="NF003717">
    <property type="entry name" value="PRK05327.1"/>
    <property type="match status" value="1"/>
</dbReference>
<dbReference type="Gene3D" id="1.10.1050.10">
    <property type="entry name" value="Ribosomal Protein S4 Delta 41, Chain A, domain 1"/>
    <property type="match status" value="1"/>
</dbReference>
<dbReference type="NCBIfam" id="TIGR01017">
    <property type="entry name" value="rpsD_bact"/>
    <property type="match status" value="1"/>
</dbReference>
<evidence type="ECO:0000313" key="11">
    <source>
        <dbReference type="Proteomes" id="UP000034855"/>
    </source>
</evidence>
<reference evidence="10 11" key="1">
    <citation type="journal article" date="2015" name="Nature">
        <title>rRNA introns, odd ribosomes, and small enigmatic genomes across a large radiation of phyla.</title>
        <authorList>
            <person name="Brown C.T."/>
            <person name="Hug L.A."/>
            <person name="Thomas B.C."/>
            <person name="Sharon I."/>
            <person name="Castelle C.J."/>
            <person name="Singh A."/>
            <person name="Wilkins M.J."/>
            <person name="Williams K.H."/>
            <person name="Banfield J.F."/>
        </authorList>
    </citation>
    <scope>NUCLEOTIDE SEQUENCE [LARGE SCALE GENOMIC DNA]</scope>
</reference>
<keyword evidence="2 7" id="KW-0699">rRNA-binding</keyword>
<dbReference type="Gene3D" id="3.10.290.10">
    <property type="entry name" value="RNA-binding S4 domain"/>
    <property type="match status" value="1"/>
</dbReference>
<accession>A0A0G0QBE8</accession>
<sequence>MARDLKPKHKFCRKYGEKLCDSPKCPVTKRSYAAGVHGPSKKHTKQSVYGKQLFEKQKAKQLYGLLEKQFSNYVVEASKRTGDTGKFLVNYLESRLDNVIYRTGLASSRRAGRQLVSHGHVLVNGKKVDIPSFRVKIGEEIALSEKSKTSPLFEKITEKLSKVDAPGWLALDAKKVSAKVLNTPSVDDPGYDAKSIIEFYSR</sequence>
<evidence type="ECO:0000259" key="8">
    <source>
        <dbReference type="SMART" id="SM00363"/>
    </source>
</evidence>
<evidence type="ECO:0000259" key="9">
    <source>
        <dbReference type="SMART" id="SM01390"/>
    </source>
</evidence>
<dbReference type="InterPro" id="IPR001912">
    <property type="entry name" value="Ribosomal_uS4_N"/>
</dbReference>
<evidence type="ECO:0000256" key="3">
    <source>
        <dbReference type="ARBA" id="ARBA00022884"/>
    </source>
</evidence>
<dbReference type="InterPro" id="IPR002942">
    <property type="entry name" value="S4_RNA-bd"/>
</dbReference>
<dbReference type="InterPro" id="IPR022801">
    <property type="entry name" value="Ribosomal_uS4"/>
</dbReference>
<dbReference type="Pfam" id="PF00163">
    <property type="entry name" value="Ribosomal_S4"/>
    <property type="match status" value="1"/>
</dbReference>
<evidence type="ECO:0000256" key="5">
    <source>
        <dbReference type="ARBA" id="ARBA00023274"/>
    </source>
</evidence>
<dbReference type="InterPro" id="IPR005709">
    <property type="entry name" value="Ribosomal_uS4_bac-type"/>
</dbReference>
<keyword evidence="5 7" id="KW-0687">Ribonucleoprotein</keyword>
<dbReference type="Pfam" id="PF01479">
    <property type="entry name" value="S4"/>
    <property type="match status" value="1"/>
</dbReference>
<dbReference type="SMART" id="SM00363">
    <property type="entry name" value="S4"/>
    <property type="match status" value="1"/>
</dbReference>
<dbReference type="PANTHER" id="PTHR11831">
    <property type="entry name" value="30S 40S RIBOSOMAL PROTEIN"/>
    <property type="match status" value="1"/>
</dbReference>